<dbReference type="Pfam" id="PF00732">
    <property type="entry name" value="GMC_oxred_N"/>
    <property type="match status" value="1"/>
</dbReference>
<evidence type="ECO:0000259" key="5">
    <source>
        <dbReference type="Pfam" id="PF00732"/>
    </source>
</evidence>
<dbReference type="InterPro" id="IPR000172">
    <property type="entry name" value="GMC_OxRdtase_N"/>
</dbReference>
<keyword evidence="8" id="KW-1185">Reference proteome</keyword>
<evidence type="ECO:0000313" key="7">
    <source>
        <dbReference type="EMBL" id="MBO1320132.1"/>
    </source>
</evidence>
<reference evidence="7" key="1">
    <citation type="submission" date="2021-03" db="EMBL/GenBank/DDBJ databases">
        <authorList>
            <person name="Wang G."/>
        </authorList>
    </citation>
    <scope>NUCLEOTIDE SEQUENCE</scope>
    <source>
        <strain evidence="7">KCTC 12899</strain>
    </source>
</reference>
<dbReference type="Gene3D" id="3.50.50.60">
    <property type="entry name" value="FAD/NAD(P)-binding domain"/>
    <property type="match status" value="2"/>
</dbReference>
<dbReference type="InterPro" id="IPR007867">
    <property type="entry name" value="GMC_OxRtase_C"/>
</dbReference>
<keyword evidence="2" id="KW-0285">Flavoprotein</keyword>
<dbReference type="AlphaFoldDB" id="A0A8J7U400"/>
<dbReference type="SUPFAM" id="SSF51905">
    <property type="entry name" value="FAD/NAD(P)-binding domain"/>
    <property type="match status" value="1"/>
</dbReference>
<evidence type="ECO:0000313" key="8">
    <source>
        <dbReference type="Proteomes" id="UP000664417"/>
    </source>
</evidence>
<feature type="domain" description="Glucose-methanol-choline oxidoreductase N-terminal" evidence="5">
    <location>
        <begin position="79"/>
        <end position="296"/>
    </location>
</feature>
<evidence type="ECO:0000256" key="3">
    <source>
        <dbReference type="ARBA" id="ARBA00022827"/>
    </source>
</evidence>
<dbReference type="GO" id="GO:0016614">
    <property type="term" value="F:oxidoreductase activity, acting on CH-OH group of donors"/>
    <property type="evidence" value="ECO:0007669"/>
    <property type="project" value="InterPro"/>
</dbReference>
<dbReference type="EMBL" id="JAFREP010000015">
    <property type="protein sequence ID" value="MBO1320132.1"/>
    <property type="molecule type" value="Genomic_DNA"/>
</dbReference>
<sequence length="529" mass="57031">MIPDPIAEGLANGWSAVDASGLSENKTLETDVVIVGTGAGGGMCAEVLCAAGFKVVLIEEGPLRSSRDFTMRESFAYPELYQESASRKTKDKAINILQGRCVGGGTTVNWTSSFETPPPTLAHWQKHHDVAGCDEAAMKPWFDKAFARLGIHQWPVPPNPNNAALQRGAEQLGLSFEIMQRNVRGCANLGYCGMGCPINAKQSMLITTIPAALDSGAALYSRTRAVRLMFSGDRVQGVVCAALDERGVFPTGVQIEVRAKAVVLAGGAIGTPALLLRSGTPDPYQLAGKRTFLHPVTAATAFFEEEIRPFEGAPQSIYSDEYLWPEGADGPMGFKLEVPPLHPVISATVLDFPGSAHHTAMARLAHIQGMLALCRDGFHPDSPGGQVNLRTDGSPLLDYPFTDFLRDGFRRSLKAMVEIQFAAGAKEVVPLHRHSQPYKTWAEAKKALDALPMDPTMVRLFSAHVMGGCPLGEDPRQALVNSEGRHHHLQHLWVMDGSVFPTSIGSNPQVSIYGMTLKNAEALVKSLKS</sequence>
<comment type="similarity">
    <text evidence="1">Belongs to the GMC oxidoreductase family.</text>
</comment>
<feature type="domain" description="Glucose-methanol-choline oxidoreductase C-terminal" evidence="6">
    <location>
        <begin position="385"/>
        <end position="515"/>
    </location>
</feature>
<dbReference type="GO" id="GO:0050660">
    <property type="term" value="F:flavin adenine dinucleotide binding"/>
    <property type="evidence" value="ECO:0007669"/>
    <property type="project" value="InterPro"/>
</dbReference>
<dbReference type="InterPro" id="IPR036188">
    <property type="entry name" value="FAD/NAD-bd_sf"/>
</dbReference>
<dbReference type="Pfam" id="PF05199">
    <property type="entry name" value="GMC_oxred_C"/>
    <property type="match status" value="1"/>
</dbReference>
<dbReference type="Proteomes" id="UP000664417">
    <property type="component" value="Unassembled WGS sequence"/>
</dbReference>
<accession>A0A8J7U400</accession>
<dbReference type="RefSeq" id="WP_207860083.1">
    <property type="nucleotide sequence ID" value="NZ_JAFREP010000015.1"/>
</dbReference>
<evidence type="ECO:0000256" key="2">
    <source>
        <dbReference type="ARBA" id="ARBA00022630"/>
    </source>
</evidence>
<dbReference type="PANTHER" id="PTHR46056:SF12">
    <property type="entry name" value="LONG-CHAIN-ALCOHOL OXIDASE"/>
    <property type="match status" value="1"/>
</dbReference>
<evidence type="ECO:0000259" key="6">
    <source>
        <dbReference type="Pfam" id="PF05199"/>
    </source>
</evidence>
<keyword evidence="3" id="KW-0274">FAD</keyword>
<evidence type="ECO:0000256" key="4">
    <source>
        <dbReference type="ARBA" id="ARBA00023002"/>
    </source>
</evidence>
<dbReference type="PANTHER" id="PTHR46056">
    <property type="entry name" value="LONG-CHAIN-ALCOHOL OXIDASE"/>
    <property type="match status" value="1"/>
</dbReference>
<keyword evidence="4" id="KW-0560">Oxidoreductase</keyword>
<name>A0A8J7U400_9BACT</name>
<evidence type="ECO:0000256" key="1">
    <source>
        <dbReference type="ARBA" id="ARBA00010790"/>
    </source>
</evidence>
<proteinExistence type="inferred from homology"/>
<organism evidence="7 8">
    <name type="scientific">Acanthopleuribacter pedis</name>
    <dbReference type="NCBI Taxonomy" id="442870"/>
    <lineage>
        <taxon>Bacteria</taxon>
        <taxon>Pseudomonadati</taxon>
        <taxon>Acidobacteriota</taxon>
        <taxon>Holophagae</taxon>
        <taxon>Acanthopleuribacterales</taxon>
        <taxon>Acanthopleuribacteraceae</taxon>
        <taxon>Acanthopleuribacter</taxon>
    </lineage>
</organism>
<comment type="caution">
    <text evidence="7">The sequence shown here is derived from an EMBL/GenBank/DDBJ whole genome shotgun (WGS) entry which is preliminary data.</text>
</comment>
<protein>
    <submittedName>
        <fullName evidence="7">GMC family oxidoreductase</fullName>
    </submittedName>
</protein>
<gene>
    <name evidence="7" type="ORF">J3U88_16775</name>
</gene>